<evidence type="ECO:0000259" key="10">
    <source>
        <dbReference type="PROSITE" id="PS50866"/>
    </source>
</evidence>
<keyword evidence="12" id="KW-1185">Reference proteome</keyword>
<dbReference type="PANTHER" id="PTHR22811">
    <property type="entry name" value="TRANSMEMBRANE EMP24 DOMAIN-CONTAINING PROTEIN"/>
    <property type="match status" value="1"/>
</dbReference>
<gene>
    <name evidence="11" type="ORF">GBAR_LOCUS23042</name>
</gene>
<evidence type="ECO:0000256" key="7">
    <source>
        <dbReference type="RuleBase" id="RU003827"/>
    </source>
</evidence>
<dbReference type="EMBL" id="CASHTH010003189">
    <property type="protein sequence ID" value="CAI8041422.1"/>
    <property type="molecule type" value="Genomic_DNA"/>
</dbReference>
<dbReference type="AlphaFoldDB" id="A0AA35T602"/>
<evidence type="ECO:0000256" key="3">
    <source>
        <dbReference type="ARBA" id="ARBA00022692"/>
    </source>
</evidence>
<keyword evidence="8" id="KW-0175">Coiled coil</keyword>
<evidence type="ECO:0000256" key="8">
    <source>
        <dbReference type="SAM" id="Coils"/>
    </source>
</evidence>
<evidence type="ECO:0000313" key="12">
    <source>
        <dbReference type="Proteomes" id="UP001174909"/>
    </source>
</evidence>
<feature type="transmembrane region" description="Helical" evidence="9">
    <location>
        <begin position="127"/>
        <end position="144"/>
    </location>
</feature>
<dbReference type="PROSITE" id="PS50866">
    <property type="entry name" value="GOLD"/>
    <property type="match status" value="1"/>
</dbReference>
<feature type="domain" description="GOLD" evidence="10">
    <location>
        <begin position="1"/>
        <end position="69"/>
    </location>
</feature>
<sequence>MNEGQINVSWLPQQVKNPFGKVMLSRHYSAEGRFTFTSHDSGEHTICIGTNTTRWFGGNKLRVHLDIQIGEQAVNYPEVAAREKLGELQLRIRQLLDQIEQITKEQVYQRQREERFRLVSDSTNARVLWWSLGQTIILILMGIWQMRHLKSFFEAKKLV</sequence>
<proteinExistence type="inferred from homology"/>
<comment type="caution">
    <text evidence="11">The sequence shown here is derived from an EMBL/GenBank/DDBJ whole genome shotgun (WGS) entry which is preliminary data.</text>
</comment>
<evidence type="ECO:0000256" key="9">
    <source>
        <dbReference type="SAM" id="Phobius"/>
    </source>
</evidence>
<evidence type="ECO:0000313" key="11">
    <source>
        <dbReference type="EMBL" id="CAI8041422.1"/>
    </source>
</evidence>
<keyword evidence="5 9" id="KW-1133">Transmembrane helix</keyword>
<comment type="subcellular location">
    <subcellularLocation>
        <location evidence="1 7">Membrane</location>
        <topology evidence="1 7">Single-pass type I membrane protein</topology>
    </subcellularLocation>
</comment>
<accession>A0AA35T602</accession>
<dbReference type="InterPro" id="IPR009038">
    <property type="entry name" value="GOLD_dom"/>
</dbReference>
<dbReference type="SMART" id="SM01190">
    <property type="entry name" value="EMP24_GP25L"/>
    <property type="match status" value="1"/>
</dbReference>
<feature type="coiled-coil region" evidence="8">
    <location>
        <begin position="78"/>
        <end position="105"/>
    </location>
</feature>
<dbReference type="GO" id="GO:0016020">
    <property type="term" value="C:membrane"/>
    <property type="evidence" value="ECO:0007669"/>
    <property type="project" value="UniProtKB-SubCell"/>
</dbReference>
<evidence type="ECO:0000256" key="6">
    <source>
        <dbReference type="ARBA" id="ARBA00023136"/>
    </source>
</evidence>
<reference evidence="11" key="1">
    <citation type="submission" date="2023-03" db="EMBL/GenBank/DDBJ databases">
        <authorList>
            <person name="Steffen K."/>
            <person name="Cardenas P."/>
        </authorList>
    </citation>
    <scope>NUCLEOTIDE SEQUENCE</scope>
</reference>
<protein>
    <submittedName>
        <fullName evidence="11">Transmembrane emp24 domain-containing protein 4</fullName>
    </submittedName>
</protein>
<evidence type="ECO:0000256" key="2">
    <source>
        <dbReference type="ARBA" id="ARBA00007104"/>
    </source>
</evidence>
<evidence type="ECO:0000256" key="1">
    <source>
        <dbReference type="ARBA" id="ARBA00004479"/>
    </source>
</evidence>
<evidence type="ECO:0000256" key="4">
    <source>
        <dbReference type="ARBA" id="ARBA00022729"/>
    </source>
</evidence>
<dbReference type="InterPro" id="IPR015720">
    <property type="entry name" value="Emp24-like"/>
</dbReference>
<dbReference type="Proteomes" id="UP001174909">
    <property type="component" value="Unassembled WGS sequence"/>
</dbReference>
<evidence type="ECO:0000256" key="5">
    <source>
        <dbReference type="ARBA" id="ARBA00022989"/>
    </source>
</evidence>
<keyword evidence="3 7" id="KW-0812">Transmembrane</keyword>
<comment type="similarity">
    <text evidence="2 7">Belongs to the EMP24/GP25L family.</text>
</comment>
<dbReference type="Pfam" id="PF01105">
    <property type="entry name" value="EMP24_GP25L"/>
    <property type="match status" value="1"/>
</dbReference>
<keyword evidence="4" id="KW-0732">Signal</keyword>
<keyword evidence="6 9" id="KW-0472">Membrane</keyword>
<organism evidence="11 12">
    <name type="scientific">Geodia barretti</name>
    <name type="common">Barrett's horny sponge</name>
    <dbReference type="NCBI Taxonomy" id="519541"/>
    <lineage>
        <taxon>Eukaryota</taxon>
        <taxon>Metazoa</taxon>
        <taxon>Porifera</taxon>
        <taxon>Demospongiae</taxon>
        <taxon>Heteroscleromorpha</taxon>
        <taxon>Tetractinellida</taxon>
        <taxon>Astrophorina</taxon>
        <taxon>Geodiidae</taxon>
        <taxon>Geodia</taxon>
    </lineage>
</organism>
<name>A0AA35T602_GEOBA</name>